<keyword evidence="3" id="KW-1185">Reference proteome</keyword>
<protein>
    <submittedName>
        <fullName evidence="2">Sugar phosphate isomerase/epimerase</fullName>
    </submittedName>
</protein>
<accession>A0A9X4KNI3</accession>
<dbReference type="PANTHER" id="PTHR12110">
    <property type="entry name" value="HYDROXYPYRUVATE ISOMERASE"/>
    <property type="match status" value="1"/>
</dbReference>
<dbReference type="InterPro" id="IPR036237">
    <property type="entry name" value="Xyl_isomerase-like_sf"/>
</dbReference>
<evidence type="ECO:0000313" key="2">
    <source>
        <dbReference type="EMBL" id="MDG0808189.1"/>
    </source>
</evidence>
<evidence type="ECO:0000313" key="3">
    <source>
        <dbReference type="Proteomes" id="UP001153404"/>
    </source>
</evidence>
<sequence>MFKYSFDALVYHGESIGASVQRLSKFGYDAIELVGEPALYDTKEVRQVVSDHSMAVSSICSIYNAERDLAHPDPAKRKKAVEYVKRIADMSAEVGAPVMIVAPAANMRIKELSAASDEWKWAVEGIREGGEYAASLNVNLCIEAWNRYETYMLNRLDQCVAMMKDVDLTNVGIMGDTFHMNIEETNNADAIRASGSALIHIHLADSNRAAPGIGHTDFRPVLQALKDIDYQGYLTFEILPAAADPFGVMQKGGGKEFFDEYTQQSIAFIKEIEKSL</sequence>
<dbReference type="InterPro" id="IPR050312">
    <property type="entry name" value="IolE/XylAMocC-like"/>
</dbReference>
<dbReference type="Gene3D" id="3.20.20.150">
    <property type="entry name" value="Divalent-metal-dependent TIM barrel enzymes"/>
    <property type="match status" value="1"/>
</dbReference>
<gene>
    <name evidence="2" type="ORF">OMP40_01250</name>
</gene>
<evidence type="ECO:0000259" key="1">
    <source>
        <dbReference type="Pfam" id="PF01261"/>
    </source>
</evidence>
<proteinExistence type="predicted"/>
<reference evidence="2" key="1">
    <citation type="submission" date="2022-10" db="EMBL/GenBank/DDBJ databases">
        <title>Comparative genomic analysis of Cohnella hashimotonis sp. nov., isolated from the International Space Station.</title>
        <authorList>
            <person name="Simpson A."/>
            <person name="Venkateswaran K."/>
        </authorList>
    </citation>
    <scope>NUCLEOTIDE SEQUENCE</scope>
    <source>
        <strain evidence="2">DSM 28161</strain>
    </source>
</reference>
<dbReference type="EMBL" id="JAPDIA010000001">
    <property type="protein sequence ID" value="MDG0808189.1"/>
    <property type="molecule type" value="Genomic_DNA"/>
</dbReference>
<dbReference type="RefSeq" id="WP_277528509.1">
    <property type="nucleotide sequence ID" value="NZ_JAPDIA010000001.1"/>
</dbReference>
<comment type="caution">
    <text evidence="2">The sequence shown here is derived from an EMBL/GenBank/DDBJ whole genome shotgun (WGS) entry which is preliminary data.</text>
</comment>
<dbReference type="GO" id="GO:0016853">
    <property type="term" value="F:isomerase activity"/>
    <property type="evidence" value="ECO:0007669"/>
    <property type="project" value="UniProtKB-KW"/>
</dbReference>
<name>A0A9X4KNI3_9BACL</name>
<dbReference type="Proteomes" id="UP001153404">
    <property type="component" value="Unassembled WGS sequence"/>
</dbReference>
<keyword evidence="2" id="KW-0413">Isomerase</keyword>
<feature type="domain" description="Xylose isomerase-like TIM barrel" evidence="1">
    <location>
        <begin position="21"/>
        <end position="239"/>
    </location>
</feature>
<organism evidence="2 3">
    <name type="scientific">Cohnella rhizosphaerae</name>
    <dbReference type="NCBI Taxonomy" id="1457232"/>
    <lineage>
        <taxon>Bacteria</taxon>
        <taxon>Bacillati</taxon>
        <taxon>Bacillota</taxon>
        <taxon>Bacilli</taxon>
        <taxon>Bacillales</taxon>
        <taxon>Paenibacillaceae</taxon>
        <taxon>Cohnella</taxon>
    </lineage>
</organism>
<dbReference type="InterPro" id="IPR013022">
    <property type="entry name" value="Xyl_isomerase-like_TIM-brl"/>
</dbReference>
<dbReference type="SUPFAM" id="SSF51658">
    <property type="entry name" value="Xylose isomerase-like"/>
    <property type="match status" value="1"/>
</dbReference>
<dbReference type="Pfam" id="PF01261">
    <property type="entry name" value="AP_endonuc_2"/>
    <property type="match status" value="1"/>
</dbReference>
<dbReference type="AlphaFoldDB" id="A0A9X4KNI3"/>